<dbReference type="SUPFAM" id="SSF47413">
    <property type="entry name" value="lambda repressor-like DNA-binding domains"/>
    <property type="match status" value="1"/>
</dbReference>
<protein>
    <submittedName>
        <fullName evidence="2">Helix-turn-helix domain-containing protein</fullName>
    </submittedName>
</protein>
<dbReference type="RefSeq" id="WP_323447869.1">
    <property type="nucleotide sequence ID" value="NZ_BSBI01000006.1"/>
</dbReference>
<sequence>MGAAEEDPGTTTELAPGEHLAVIRKAHGLTRSRLAGRAGIPLSLLSAIEAGNRVLTPSVAASVGWAMGLGMSDVLGKATVAKNEARALTELRAALRDYDLPETGAAAEGRFGDDLATARRYRRKFDVSRLLGVLPTLLRGATAHAHTVNTATAWSDLSEVYSTVYWLAARYRWTDLAELAVTRQRWAVEQRPTPMAAAVAARDRAGTYLNFGDAGRGLDVVDRAIAEAQRDLSGTERDLAVCILNLRGMTLAGRLPDREEAGREADRHIRSAMAVADGLGSRDSTVLGLTAGPQNTVLHRLATYVDLGRPQEAMALVDMLPAALDGLPATRVAPTHVSMARAQLDLGELDMALRNLAIACDAAPQIACIDPWFRETLRVVSSLHRRSNPELVRLARLAGMSL</sequence>
<dbReference type="CDD" id="cd00093">
    <property type="entry name" value="HTH_XRE"/>
    <property type="match status" value="1"/>
</dbReference>
<dbReference type="EMBL" id="BSBI01000006">
    <property type="protein sequence ID" value="GLF95816.1"/>
    <property type="molecule type" value="Genomic_DNA"/>
</dbReference>
<dbReference type="SMART" id="SM00530">
    <property type="entry name" value="HTH_XRE"/>
    <property type="match status" value="1"/>
</dbReference>
<keyword evidence="3" id="KW-1185">Reference proteome</keyword>
<dbReference type="InterPro" id="IPR001387">
    <property type="entry name" value="Cro/C1-type_HTH"/>
</dbReference>
<comment type="caution">
    <text evidence="2">The sequence shown here is derived from an EMBL/GenBank/DDBJ whole genome shotgun (WGS) entry which is preliminary data.</text>
</comment>
<organism evidence="2 3">
    <name type="scientific">Streptomyces yaizuensis</name>
    <dbReference type="NCBI Taxonomy" id="2989713"/>
    <lineage>
        <taxon>Bacteria</taxon>
        <taxon>Bacillati</taxon>
        <taxon>Actinomycetota</taxon>
        <taxon>Actinomycetes</taxon>
        <taxon>Kitasatosporales</taxon>
        <taxon>Streptomycetaceae</taxon>
        <taxon>Streptomyces</taxon>
    </lineage>
</organism>
<name>A0ABQ5NZN2_9ACTN</name>
<dbReference type="InterPro" id="IPR010982">
    <property type="entry name" value="Lambda_DNA-bd_dom_sf"/>
</dbReference>
<dbReference type="PROSITE" id="PS50943">
    <property type="entry name" value="HTH_CROC1"/>
    <property type="match status" value="1"/>
</dbReference>
<dbReference type="Proteomes" id="UP001291653">
    <property type="component" value="Unassembled WGS sequence"/>
</dbReference>
<reference evidence="2 3" key="1">
    <citation type="submission" date="2022-10" db="EMBL/GenBank/DDBJ databases">
        <title>Draft genome sequence of Streptomyces sp. YSPA8.</title>
        <authorList>
            <person name="Moriuchi R."/>
            <person name="Dohra H."/>
            <person name="Yamamura H."/>
            <person name="Kodani S."/>
        </authorList>
    </citation>
    <scope>NUCLEOTIDE SEQUENCE [LARGE SCALE GENOMIC DNA]</scope>
    <source>
        <strain evidence="2 3">YSPA8</strain>
    </source>
</reference>
<accession>A0ABQ5NZN2</accession>
<evidence type="ECO:0000313" key="2">
    <source>
        <dbReference type="EMBL" id="GLF95816.1"/>
    </source>
</evidence>
<proteinExistence type="predicted"/>
<gene>
    <name evidence="2" type="ORF">SYYSPA8_15985</name>
</gene>
<evidence type="ECO:0000313" key="3">
    <source>
        <dbReference type="Proteomes" id="UP001291653"/>
    </source>
</evidence>
<evidence type="ECO:0000259" key="1">
    <source>
        <dbReference type="PROSITE" id="PS50943"/>
    </source>
</evidence>
<dbReference type="Gene3D" id="1.10.260.40">
    <property type="entry name" value="lambda repressor-like DNA-binding domains"/>
    <property type="match status" value="1"/>
</dbReference>
<feature type="domain" description="HTH cro/C1-type" evidence="1">
    <location>
        <begin position="20"/>
        <end position="74"/>
    </location>
</feature>